<dbReference type="GO" id="GO:0004674">
    <property type="term" value="F:protein serine/threonine kinase activity"/>
    <property type="evidence" value="ECO:0007669"/>
    <property type="project" value="UniProtKB-KW"/>
</dbReference>
<comment type="caution">
    <text evidence="11">The sequence shown here is derived from an EMBL/GenBank/DDBJ whole genome shotgun (WGS) entry which is preliminary data.</text>
</comment>
<evidence type="ECO:0000256" key="5">
    <source>
        <dbReference type="ARBA" id="ARBA00022777"/>
    </source>
</evidence>
<dbReference type="eggNOG" id="KOG0670">
    <property type="taxonomic scope" value="Eukaryota"/>
</dbReference>
<dbReference type="InterPro" id="IPR008271">
    <property type="entry name" value="Ser/Thr_kinase_AS"/>
</dbReference>
<feature type="binding site" evidence="8">
    <location>
        <position position="516"/>
    </location>
    <ligand>
        <name>ATP</name>
        <dbReference type="ChEBI" id="CHEBI:30616"/>
    </ligand>
</feature>
<feature type="compositionally biased region" description="Basic and acidic residues" evidence="9">
    <location>
        <begin position="401"/>
        <end position="412"/>
    </location>
</feature>
<name>A0A014QU73_9HYPO</name>
<dbReference type="PROSITE" id="PS50011">
    <property type="entry name" value="PROTEIN_KINASE_DOM"/>
    <property type="match status" value="1"/>
</dbReference>
<feature type="compositionally biased region" description="Basic and acidic residues" evidence="9">
    <location>
        <begin position="161"/>
        <end position="207"/>
    </location>
</feature>
<evidence type="ECO:0000256" key="4">
    <source>
        <dbReference type="ARBA" id="ARBA00022741"/>
    </source>
</evidence>
<dbReference type="CDD" id="cd14135">
    <property type="entry name" value="STKc_PRP4"/>
    <property type="match status" value="1"/>
</dbReference>
<dbReference type="InterPro" id="IPR000719">
    <property type="entry name" value="Prot_kinase_dom"/>
</dbReference>
<dbReference type="EC" id="2.7.11.1" evidence="1"/>
<feature type="compositionally biased region" description="Basic and acidic residues" evidence="9">
    <location>
        <begin position="117"/>
        <end position="147"/>
    </location>
</feature>
<dbReference type="EMBL" id="JELW01000047">
    <property type="protein sequence ID" value="EXU96615.1"/>
    <property type="molecule type" value="Genomic_DNA"/>
</dbReference>
<evidence type="ECO:0000256" key="8">
    <source>
        <dbReference type="PROSITE-ProRule" id="PRU10141"/>
    </source>
</evidence>
<evidence type="ECO:0000256" key="2">
    <source>
        <dbReference type="ARBA" id="ARBA00022527"/>
    </source>
</evidence>
<feature type="compositionally biased region" description="Basic and acidic residues" evidence="9">
    <location>
        <begin position="374"/>
        <end position="387"/>
    </location>
</feature>
<feature type="compositionally biased region" description="Basic and acidic residues" evidence="9">
    <location>
        <begin position="346"/>
        <end position="361"/>
    </location>
</feature>
<dbReference type="AlphaFoldDB" id="A0A014QU73"/>
<protein>
    <recommendedName>
        <fullName evidence="1">non-specific serine/threonine protein kinase</fullName>
        <ecNumber evidence="1">2.7.11.1</ecNumber>
    </recommendedName>
</protein>
<dbReference type="PANTHER" id="PTHR24058">
    <property type="entry name" value="DUAL SPECIFICITY PROTEIN KINASE"/>
    <property type="match status" value="1"/>
</dbReference>
<feature type="compositionally biased region" description="Acidic residues" evidence="9">
    <location>
        <begin position="1"/>
        <end position="15"/>
    </location>
</feature>
<evidence type="ECO:0000259" key="10">
    <source>
        <dbReference type="PROSITE" id="PS50011"/>
    </source>
</evidence>
<evidence type="ECO:0000256" key="1">
    <source>
        <dbReference type="ARBA" id="ARBA00012513"/>
    </source>
</evidence>
<feature type="compositionally biased region" description="Low complexity" evidence="9">
    <location>
        <begin position="444"/>
        <end position="457"/>
    </location>
</feature>
<dbReference type="PANTHER" id="PTHR24058:SF103">
    <property type="entry name" value="SERINE_THREONINE-PROTEIN KINASE PRP4 HOMOLOG"/>
    <property type="match status" value="1"/>
</dbReference>
<dbReference type="SMART" id="SM00220">
    <property type="entry name" value="S_TKc"/>
    <property type="match status" value="1"/>
</dbReference>
<dbReference type="GO" id="GO:0005524">
    <property type="term" value="F:ATP binding"/>
    <property type="evidence" value="ECO:0007669"/>
    <property type="project" value="UniProtKB-UniRule"/>
</dbReference>
<dbReference type="InterPro" id="IPR011009">
    <property type="entry name" value="Kinase-like_dom_sf"/>
</dbReference>
<reference evidence="11 12" key="1">
    <citation type="submission" date="2014-02" db="EMBL/GenBank/DDBJ databases">
        <title>The genome sequence of the entomopathogenic fungus Metarhizium robertsii ARSEF 2575.</title>
        <authorList>
            <person name="Giuliano Garisto Donzelli B."/>
            <person name="Roe B.A."/>
            <person name="Macmil S.L."/>
            <person name="Krasnoff S.B."/>
            <person name="Gibson D.M."/>
        </authorList>
    </citation>
    <scope>NUCLEOTIDE SEQUENCE [LARGE SCALE GENOMIC DNA]</scope>
    <source>
        <strain evidence="11 12">ARSEF 2575</strain>
    </source>
</reference>
<keyword evidence="6 8" id="KW-0067">ATP-binding</keyword>
<keyword evidence="3" id="KW-0808">Transferase</keyword>
<keyword evidence="4 8" id="KW-0547">Nucleotide-binding</keyword>
<feature type="compositionally biased region" description="Acidic residues" evidence="9">
    <location>
        <begin position="233"/>
        <end position="248"/>
    </location>
</feature>
<evidence type="ECO:0000256" key="9">
    <source>
        <dbReference type="SAM" id="MobiDB-lite"/>
    </source>
</evidence>
<feature type="region of interest" description="Disordered" evidence="9">
    <location>
        <begin position="1"/>
        <end position="420"/>
    </location>
</feature>
<evidence type="ECO:0000256" key="7">
    <source>
        <dbReference type="ARBA" id="ARBA00023596"/>
    </source>
</evidence>
<dbReference type="HOGENOM" id="CLU_000288_5_5_1"/>
<feature type="compositionally biased region" description="Polar residues" evidence="9">
    <location>
        <begin position="287"/>
        <end position="301"/>
    </location>
</feature>
<dbReference type="OrthoDB" id="9332038at2759"/>
<evidence type="ECO:0000256" key="6">
    <source>
        <dbReference type="ARBA" id="ARBA00022840"/>
    </source>
</evidence>
<dbReference type="InterPro" id="IPR050494">
    <property type="entry name" value="Ser_Thr_dual-spec_kinase"/>
</dbReference>
<comment type="similarity">
    <text evidence="7">Belongs to the protein kinase superfamily. CMGC Ser/Thr protein kinase family.</text>
</comment>
<evidence type="ECO:0000313" key="12">
    <source>
        <dbReference type="Proteomes" id="UP000030151"/>
    </source>
</evidence>
<feature type="compositionally biased region" description="Basic and acidic residues" evidence="9">
    <location>
        <begin position="68"/>
        <end position="110"/>
    </location>
</feature>
<dbReference type="PROSITE" id="PS00107">
    <property type="entry name" value="PROTEIN_KINASE_ATP"/>
    <property type="match status" value="1"/>
</dbReference>
<sequence>MASSSDEGEIIEEGYGDLKATSLARHSGNGIDRQDRPRSRQSSPDHEGASKNSGSSRRSRSPRGYKRIRNDGDQYTRGRDRESRHVRARFDDSIRGDYRRSRISYDDLDRPSATSGHHYDRRYDGERDRERDRDRDRGRGRFSDRAGRSRSRSPHASQRLGRSDNRSFAQERRNYDRDSTETLHYGDDRRSRVDRELPQRAAVKEHSPAYNSVVEQRTKPPKGILKPSSTFAEPDDYEEPEPIDEDAEIERRRRRREELLAKSSSATPLLLHAVGASADKNARGASPASSQPDTPQISSFEGETPRTPRSGTCLIRMNFWPPKTNSSDFASPRSPEPSPDGINLLSDKDLMNTHSNAKADDQDGPSAADYDPTADMKEDERRDELRHGHTVLHGESVTETIETKNDNAKDDAASSLENAEDDDFDMFADDIDVDNYASKQTNAAAATAGADGPAQASQADDKGGILEGDDKDGYYKIRIGEILDGRYQIQATLGRGMFSGVVRAVDVTTKQVVAIKMMRNNDALRKGGYTEIAILQKLNDADPENRKHIVKFERHFDYRGHLCMAFENLSMNLREVLRKFGNNVGINLGATRTYAYQIFVALAHMRRCSIIHADLKPDNILVNEQRNVLKICDLGTAIDRSDAATAHNQLTPYLVSRFYRAPEIILGMPYDYGVDMWSIGCTLYEMYTGKILFTGDSNNQMLKAIMEIRGRFTPKLFRRGQLAAAHFDEQGQFVSVERDKVLGKSPRLGWLVLHIDDGNADMCTLQTAVRTLAVVKPTRDLRTRLNAASTGMNDAEARHLNHFIDLLEQCLALNPDKRIAPSEALKHPFFASKTAASNGRR</sequence>
<dbReference type="Gene3D" id="3.30.200.20">
    <property type="entry name" value="Phosphorylase Kinase, domain 1"/>
    <property type="match status" value="1"/>
</dbReference>
<dbReference type="Gene3D" id="1.10.510.10">
    <property type="entry name" value="Transferase(Phosphotransferase) domain 1"/>
    <property type="match status" value="1"/>
</dbReference>
<dbReference type="InterPro" id="IPR044092">
    <property type="entry name" value="STKc_PRP4"/>
</dbReference>
<dbReference type="FunFam" id="1.10.510.10:FF:000078">
    <property type="entry name" value="Serine/threonine-protein kinase PRP4 homolog"/>
    <property type="match status" value="1"/>
</dbReference>
<evidence type="ECO:0000313" key="11">
    <source>
        <dbReference type="EMBL" id="EXU96615.1"/>
    </source>
</evidence>
<dbReference type="SUPFAM" id="SSF56112">
    <property type="entry name" value="Protein kinase-like (PK-like)"/>
    <property type="match status" value="1"/>
</dbReference>
<keyword evidence="2 11" id="KW-0723">Serine/threonine-protein kinase</keyword>
<accession>A0A014QU73</accession>
<dbReference type="Pfam" id="PF00069">
    <property type="entry name" value="Pkinase"/>
    <property type="match status" value="1"/>
</dbReference>
<dbReference type="PROSITE" id="PS00108">
    <property type="entry name" value="PROTEIN_KINASE_ST"/>
    <property type="match status" value="1"/>
</dbReference>
<gene>
    <name evidence="11" type="ORF">X797_010291</name>
</gene>
<feature type="region of interest" description="Disordered" evidence="9">
    <location>
        <begin position="444"/>
        <end position="465"/>
    </location>
</feature>
<dbReference type="GO" id="GO:0045292">
    <property type="term" value="P:mRNA cis splicing, via spliceosome"/>
    <property type="evidence" value="ECO:0007669"/>
    <property type="project" value="InterPro"/>
</dbReference>
<feature type="compositionally biased region" description="Basic and acidic residues" evidence="9">
    <location>
        <begin position="32"/>
        <end position="49"/>
    </location>
</feature>
<feature type="compositionally biased region" description="Basic residues" evidence="9">
    <location>
        <begin position="57"/>
        <end position="67"/>
    </location>
</feature>
<dbReference type="Proteomes" id="UP000030151">
    <property type="component" value="Unassembled WGS sequence"/>
</dbReference>
<organism evidence="11 12">
    <name type="scientific">Metarhizium robertsii</name>
    <dbReference type="NCBI Taxonomy" id="568076"/>
    <lineage>
        <taxon>Eukaryota</taxon>
        <taxon>Fungi</taxon>
        <taxon>Dikarya</taxon>
        <taxon>Ascomycota</taxon>
        <taxon>Pezizomycotina</taxon>
        <taxon>Sordariomycetes</taxon>
        <taxon>Hypocreomycetidae</taxon>
        <taxon>Hypocreales</taxon>
        <taxon>Clavicipitaceae</taxon>
        <taxon>Metarhizium</taxon>
    </lineage>
</organism>
<feature type="domain" description="Protein kinase" evidence="10">
    <location>
        <begin position="487"/>
        <end position="830"/>
    </location>
</feature>
<dbReference type="InterPro" id="IPR017441">
    <property type="entry name" value="Protein_kinase_ATP_BS"/>
</dbReference>
<proteinExistence type="inferred from homology"/>
<keyword evidence="5 11" id="KW-0418">Kinase</keyword>
<evidence type="ECO:0000256" key="3">
    <source>
        <dbReference type="ARBA" id="ARBA00022679"/>
    </source>
</evidence>